<keyword evidence="3" id="KW-0378">Hydrolase</keyword>
<dbReference type="InterPro" id="IPR002168">
    <property type="entry name" value="Lipase_GDXG_HIS_AS"/>
</dbReference>
<dbReference type="EMBL" id="UYRR01008707">
    <property type="protein sequence ID" value="VDK24458.1"/>
    <property type="molecule type" value="Genomic_DNA"/>
</dbReference>
<dbReference type="Proteomes" id="UP000267096">
    <property type="component" value="Unassembled WGS sequence"/>
</dbReference>
<dbReference type="Gene3D" id="3.40.50.1820">
    <property type="entry name" value="alpha/beta hydrolase"/>
    <property type="match status" value="1"/>
</dbReference>
<dbReference type="OrthoDB" id="19653at2759"/>
<dbReference type="PANTHER" id="PTHR43142:SF1">
    <property type="entry name" value="CARBOXYLIC ESTER HYDROLASE"/>
    <property type="match status" value="1"/>
</dbReference>
<protein>
    <recommendedName>
        <fullName evidence="4">Carboxylesterase type B domain-containing protein</fullName>
    </recommendedName>
</protein>
<dbReference type="GO" id="GO:0016787">
    <property type="term" value="F:hydrolase activity"/>
    <property type="evidence" value="ECO:0007669"/>
    <property type="project" value="UniProtKB-KW"/>
</dbReference>
<evidence type="ECO:0000313" key="5">
    <source>
        <dbReference type="EMBL" id="VDK24458.1"/>
    </source>
</evidence>
<proteinExistence type="inferred from homology"/>
<evidence type="ECO:0000256" key="2">
    <source>
        <dbReference type="ARBA" id="ARBA00010515"/>
    </source>
</evidence>
<organism evidence="5 6">
    <name type="scientific">Anisakis simplex</name>
    <name type="common">Herring worm</name>
    <dbReference type="NCBI Taxonomy" id="6269"/>
    <lineage>
        <taxon>Eukaryota</taxon>
        <taxon>Metazoa</taxon>
        <taxon>Ecdysozoa</taxon>
        <taxon>Nematoda</taxon>
        <taxon>Chromadorea</taxon>
        <taxon>Rhabditida</taxon>
        <taxon>Spirurina</taxon>
        <taxon>Ascaridomorpha</taxon>
        <taxon>Ascaridoidea</taxon>
        <taxon>Anisakidae</taxon>
        <taxon>Anisakis</taxon>
        <taxon>Anisakis simplex complex</taxon>
    </lineage>
</organism>
<name>A0A3P6PZW6_ANISI</name>
<evidence type="ECO:0000313" key="6">
    <source>
        <dbReference type="Proteomes" id="UP000267096"/>
    </source>
</evidence>
<accession>A0A3P6PZW6</accession>
<dbReference type="InterPro" id="IPR002018">
    <property type="entry name" value="CarbesteraseB"/>
</dbReference>
<comment type="similarity">
    <text evidence="1">Belongs to the type-B carboxylesterase/lipase family.</text>
</comment>
<gene>
    <name evidence="5" type="ORF">ASIM_LOCUS4774</name>
</gene>
<dbReference type="PROSITE" id="PS01173">
    <property type="entry name" value="LIPASE_GDXG_HIS"/>
    <property type="match status" value="1"/>
</dbReference>
<dbReference type="InterPro" id="IPR029058">
    <property type="entry name" value="AB_hydrolase_fold"/>
</dbReference>
<feature type="domain" description="Carboxylesterase type B" evidence="4">
    <location>
        <begin position="7"/>
        <end position="62"/>
    </location>
</feature>
<keyword evidence="6" id="KW-1185">Reference proteome</keyword>
<dbReference type="AlphaFoldDB" id="A0A3P6PZW6"/>
<dbReference type="Pfam" id="PF00135">
    <property type="entry name" value="COesterase"/>
    <property type="match status" value="1"/>
</dbReference>
<dbReference type="PANTHER" id="PTHR43142">
    <property type="entry name" value="CARBOXYLIC ESTER HYDROLASE"/>
    <property type="match status" value="1"/>
</dbReference>
<reference evidence="5 6" key="1">
    <citation type="submission" date="2018-11" db="EMBL/GenBank/DDBJ databases">
        <authorList>
            <consortium name="Pathogen Informatics"/>
        </authorList>
    </citation>
    <scope>NUCLEOTIDE SEQUENCE [LARGE SCALE GENOMIC DNA]</scope>
</reference>
<sequence length="64" mass="6907">MCLKDPEDEGKLYPVLVWIHGGSFLAGSGDTGIDMEVVAKNFIFNGVALVTLNYRLGPLGLLLK</sequence>
<dbReference type="SUPFAM" id="SSF53474">
    <property type="entry name" value="alpha/beta-Hydrolases"/>
    <property type="match status" value="1"/>
</dbReference>
<evidence type="ECO:0000256" key="1">
    <source>
        <dbReference type="ARBA" id="ARBA00005964"/>
    </source>
</evidence>
<evidence type="ECO:0000256" key="3">
    <source>
        <dbReference type="ARBA" id="ARBA00022801"/>
    </source>
</evidence>
<evidence type="ECO:0000259" key="4">
    <source>
        <dbReference type="Pfam" id="PF00135"/>
    </source>
</evidence>
<comment type="similarity">
    <text evidence="2">Belongs to the 'GDXG' lipolytic enzyme family.</text>
</comment>